<dbReference type="PANTHER" id="PTHR14027">
    <property type="entry name" value="RNA POLYMERASE-ASSOCIATED PROTEIN CTR9"/>
    <property type="match status" value="1"/>
</dbReference>
<gene>
    <name evidence="5" type="ORF">TeGR_g13981</name>
</gene>
<dbReference type="InterPro" id="IPR031101">
    <property type="entry name" value="Ctr9"/>
</dbReference>
<sequence length="902" mass="98929">CVSAITGKAVLDLAGADSSTPEGNAKIENAVKALVTMPAPPGGQEKPNPLANIHLADHFFWAWTATNGQVSVSGKTATASQNVDVAPGARIRIGLTFETEVVEVNKGSSPFSFTVKDEYDGPAGALTLYIRDHTQVIDFAKKAYNTTIDPSMKAEAVFLLGRVYHYNGDFVTAHAYYEECVKNDPTFVPGLFNYAKVLMKNPEEHEGEDEQRDLKEALGYIEQVIKITENVPEPYALKALLLSRMSKGDRKQEEEAIRNFKSAVEFDPKNASLRSLYASVLRKEPSKFPAALLEYKQAIGLTEARNKDPAPSLLNNTAVLLTQPATQNWAEAEKLFKRALGGKDIASSITADASPETISYVFNLARLYEDTERYGPAATIHRLIIKVHPNYIASYLRMACISNAVGDMHATAEWLEQAFLVTPANEELMALIGDMWSRNEEWEPAQQIFEKILHEKSRVMELYAMVALGNIFMSSLHTVSGEKRDKFLKYAGQFYNSTLTKDKYNLYAANGMGCMMAEKKELERAKDIFTRVRESSGDTVGSVFVNMAHVYLAQEKHAEAIKSYEHYKKNFATEKELTTVLLYLSHAHFDWAKYAEDSDGAEAASLDERYRICISYLNDAMVREPTDTLVAYNLAIARKDFALAVLAKGSKGQRRTLADVEGAGANLNEALSLFTKLAALDENKVKVQFDVTKAREYANFISGTTMGDWENHRSAEAEREEDDNVKRKQQETDQASAREAARLANLEAAQEEALERDRREEIASRNAAKALELNSRLKTVGAAATKKGKGKKKDAPDGDAMEDDSDSSSDDAGAPAAGGTTAKDLFGEDSDSEDDDAAGGAAGDDYAPPADEGGEADKPTKTGIAGLFDSDSDDDDDAPAPPAAEEEPAAKKRKVVDEDDDE</sequence>
<dbReference type="SUPFAM" id="SSF48452">
    <property type="entry name" value="TPR-like"/>
    <property type="match status" value="2"/>
</dbReference>
<dbReference type="Pfam" id="PF13181">
    <property type="entry name" value="TPR_8"/>
    <property type="match status" value="2"/>
</dbReference>
<feature type="compositionally biased region" description="Acidic residues" evidence="4">
    <location>
        <begin position="797"/>
        <end position="809"/>
    </location>
</feature>
<dbReference type="InterPro" id="IPR019734">
    <property type="entry name" value="TPR_rpt"/>
</dbReference>
<organism evidence="5 6">
    <name type="scientific">Tetraparma gracilis</name>
    <dbReference type="NCBI Taxonomy" id="2962635"/>
    <lineage>
        <taxon>Eukaryota</taxon>
        <taxon>Sar</taxon>
        <taxon>Stramenopiles</taxon>
        <taxon>Ochrophyta</taxon>
        <taxon>Bolidophyceae</taxon>
        <taxon>Parmales</taxon>
        <taxon>Triparmaceae</taxon>
        <taxon>Tetraparma</taxon>
    </lineage>
</organism>
<feature type="repeat" description="TPR" evidence="3">
    <location>
        <begin position="154"/>
        <end position="187"/>
    </location>
</feature>
<dbReference type="Gene3D" id="1.25.40.10">
    <property type="entry name" value="Tetratricopeptide repeat domain"/>
    <property type="match status" value="2"/>
</dbReference>
<keyword evidence="1" id="KW-0677">Repeat</keyword>
<name>A0ABQ6N997_9STRA</name>
<keyword evidence="2 3" id="KW-0802">TPR repeat</keyword>
<dbReference type="SMART" id="SM00028">
    <property type="entry name" value="TPR"/>
    <property type="match status" value="5"/>
</dbReference>
<evidence type="ECO:0000256" key="4">
    <source>
        <dbReference type="SAM" id="MobiDB-lite"/>
    </source>
</evidence>
<dbReference type="PANTHER" id="PTHR14027:SF2">
    <property type="entry name" value="RNA POLYMERASE-ASSOCIATED PROTEIN CTR9 HOMOLOG"/>
    <property type="match status" value="1"/>
</dbReference>
<feature type="compositionally biased region" description="Acidic residues" evidence="4">
    <location>
        <begin position="827"/>
        <end position="837"/>
    </location>
</feature>
<dbReference type="PROSITE" id="PS50005">
    <property type="entry name" value="TPR"/>
    <property type="match status" value="1"/>
</dbReference>
<dbReference type="Proteomes" id="UP001165060">
    <property type="component" value="Unassembled WGS sequence"/>
</dbReference>
<evidence type="ECO:0000256" key="2">
    <source>
        <dbReference type="ARBA" id="ARBA00022803"/>
    </source>
</evidence>
<dbReference type="EMBL" id="BRYB01001114">
    <property type="protein sequence ID" value="GMI43199.1"/>
    <property type="molecule type" value="Genomic_DNA"/>
</dbReference>
<protein>
    <recommendedName>
        <fullName evidence="7">TPR-like protein</fullName>
    </recommendedName>
</protein>
<evidence type="ECO:0000256" key="3">
    <source>
        <dbReference type="PROSITE-ProRule" id="PRU00339"/>
    </source>
</evidence>
<evidence type="ECO:0008006" key="7">
    <source>
        <dbReference type="Google" id="ProtNLM"/>
    </source>
</evidence>
<feature type="non-terminal residue" evidence="5">
    <location>
        <position position="1"/>
    </location>
</feature>
<evidence type="ECO:0000313" key="5">
    <source>
        <dbReference type="EMBL" id="GMI43199.1"/>
    </source>
</evidence>
<feature type="region of interest" description="Disordered" evidence="4">
    <location>
        <begin position="782"/>
        <end position="902"/>
    </location>
</feature>
<feature type="compositionally biased region" description="Low complexity" evidence="4">
    <location>
        <begin position="810"/>
        <end position="819"/>
    </location>
</feature>
<evidence type="ECO:0000256" key="1">
    <source>
        <dbReference type="ARBA" id="ARBA00022737"/>
    </source>
</evidence>
<dbReference type="InterPro" id="IPR011990">
    <property type="entry name" value="TPR-like_helical_dom_sf"/>
</dbReference>
<feature type="region of interest" description="Disordered" evidence="4">
    <location>
        <begin position="713"/>
        <end position="738"/>
    </location>
</feature>
<accession>A0ABQ6N997</accession>
<comment type="caution">
    <text evidence="5">The sequence shown here is derived from an EMBL/GenBank/DDBJ whole genome shotgun (WGS) entry which is preliminary data.</text>
</comment>
<keyword evidence="6" id="KW-1185">Reference proteome</keyword>
<evidence type="ECO:0000313" key="6">
    <source>
        <dbReference type="Proteomes" id="UP001165060"/>
    </source>
</evidence>
<proteinExistence type="predicted"/>
<reference evidence="5 6" key="1">
    <citation type="journal article" date="2023" name="Commun. Biol.">
        <title>Genome analysis of Parmales, the sister group of diatoms, reveals the evolutionary specialization of diatoms from phago-mixotrophs to photoautotrophs.</title>
        <authorList>
            <person name="Ban H."/>
            <person name="Sato S."/>
            <person name="Yoshikawa S."/>
            <person name="Yamada K."/>
            <person name="Nakamura Y."/>
            <person name="Ichinomiya M."/>
            <person name="Sato N."/>
            <person name="Blanc-Mathieu R."/>
            <person name="Endo H."/>
            <person name="Kuwata A."/>
            <person name="Ogata H."/>
        </authorList>
    </citation>
    <scope>NUCLEOTIDE SEQUENCE [LARGE SCALE GENOMIC DNA]</scope>
</reference>